<dbReference type="Proteomes" id="UP000033423">
    <property type="component" value="Unassembled WGS sequence"/>
</dbReference>
<evidence type="ECO:0000256" key="1">
    <source>
        <dbReference type="ARBA" id="ARBA00022723"/>
    </source>
</evidence>
<evidence type="ECO:0000313" key="5">
    <source>
        <dbReference type="EMBL" id="KJU86154.1"/>
    </source>
</evidence>
<dbReference type="Pfam" id="PF12838">
    <property type="entry name" value="Fer4_7"/>
    <property type="match status" value="1"/>
</dbReference>
<dbReference type="PRINTS" id="PR00419">
    <property type="entry name" value="ADXRDTASE"/>
</dbReference>
<feature type="domain" description="4Fe-4S ferredoxin-type" evidence="4">
    <location>
        <begin position="517"/>
        <end position="546"/>
    </location>
</feature>
<sequence>MIKRIFEVVIPDYKYWRQNIKCQTGCPVNTDSRGYVKAIADGDYEKAYWIARTPNPLASICGRICAAPCEMACRRKGIDAAVSIRALKRFVTEKYGVEIHKDKNAFVDKLRKSFLDKAKGIMGLAEDTSKPISIIGAGPAGLACAHDLALMGYKPVIYEMEKIAGGMCAVGIPPYRLDRQVLQAEIDAIKALGVEIKLGVQIGKDVDLKELYENSLAVLIAVGAKKSRILPMEGSTGIGVLGGVDFLRDVFCGQEVRIGPKVVVIGGGNVAYDVARTSMRQKGVTEVTLVCIEELHQMLADKIEIEEAEEEGVERINTYGPQSINLNKANRVVSMTFKKCISMFDGERKFNPRYDESDTITVPTDTVFFSIGQTYDLAFIGASQLDIKMTERGMVSVYPDGVSTSLRGLFVAGDLAYGPKLVIDAVASGKKAAIHIHNYITQSQLTLKTAEAHKDRFGTEVTPKDVAHPPDFEKIQRHHVPAAPPEERVKSIHHLVETGYTREMAEEQGSRCLNCAVNTIFNGDRCILCGGCADVCPEYCLRLVSLEKIRGDDTLTQLYTNRYGKSPEGYGSAIIKDEDRCIRCGFCAKRCPVDAITMERFIFKEVFER</sequence>
<comment type="caution">
    <text evidence="5">The sequence shown here is derived from an EMBL/GenBank/DDBJ whole genome shotgun (WGS) entry which is preliminary data.</text>
</comment>
<dbReference type="InterPro" id="IPR036188">
    <property type="entry name" value="FAD/NAD-bd_sf"/>
</dbReference>
<dbReference type="EMBL" id="LACI01000723">
    <property type="protein sequence ID" value="KJU86154.1"/>
    <property type="molecule type" value="Genomic_DNA"/>
</dbReference>
<proteinExistence type="predicted"/>
<dbReference type="SUPFAM" id="SSF46548">
    <property type="entry name" value="alpha-helical ferredoxin"/>
    <property type="match status" value="2"/>
</dbReference>
<keyword evidence="6" id="KW-1185">Reference proteome</keyword>
<dbReference type="PATRIC" id="fig|29290.4.peg.2189"/>
<dbReference type="PROSITE" id="PS00198">
    <property type="entry name" value="4FE4S_FER_1"/>
    <property type="match status" value="1"/>
</dbReference>
<dbReference type="Gene3D" id="1.10.1060.10">
    <property type="entry name" value="Alpha-helical ferredoxin"/>
    <property type="match status" value="1"/>
</dbReference>
<gene>
    <name evidence="5" type="ORF">MBAV_001654</name>
</gene>
<feature type="domain" description="4Fe-4S ferredoxin-type" evidence="4">
    <location>
        <begin position="571"/>
        <end position="601"/>
    </location>
</feature>
<keyword evidence="3" id="KW-0411">Iron-sulfur</keyword>
<dbReference type="InterPro" id="IPR017900">
    <property type="entry name" value="4Fe4S_Fe_S_CS"/>
</dbReference>
<organism evidence="5 6">
    <name type="scientific">Candidatus Magnetobacterium bavaricum</name>
    <dbReference type="NCBI Taxonomy" id="29290"/>
    <lineage>
        <taxon>Bacteria</taxon>
        <taxon>Pseudomonadati</taxon>
        <taxon>Nitrospirota</taxon>
        <taxon>Thermodesulfovibrionia</taxon>
        <taxon>Thermodesulfovibrionales</taxon>
        <taxon>Candidatus Magnetobacteriaceae</taxon>
        <taxon>Candidatus Magnetobacterium</taxon>
    </lineage>
</organism>
<dbReference type="PROSITE" id="PS51379">
    <property type="entry name" value="4FE4S_FER_2"/>
    <property type="match status" value="2"/>
</dbReference>
<keyword evidence="1" id="KW-0479">Metal-binding</keyword>
<dbReference type="InterPro" id="IPR009051">
    <property type="entry name" value="Helical_ferredxn"/>
</dbReference>
<dbReference type="GO" id="GO:0016491">
    <property type="term" value="F:oxidoreductase activity"/>
    <property type="evidence" value="ECO:0007669"/>
    <property type="project" value="InterPro"/>
</dbReference>
<dbReference type="PANTHER" id="PTHR42783:SF3">
    <property type="entry name" value="GLUTAMATE SYNTHASE [NADPH] SMALL CHAIN-RELATED"/>
    <property type="match status" value="1"/>
</dbReference>
<dbReference type="Pfam" id="PF07992">
    <property type="entry name" value="Pyr_redox_2"/>
    <property type="match status" value="1"/>
</dbReference>
<dbReference type="Gene3D" id="3.50.50.60">
    <property type="entry name" value="FAD/NAD(P)-binding domain"/>
    <property type="match status" value="2"/>
</dbReference>
<dbReference type="AlphaFoldDB" id="A0A0F3GVZ9"/>
<name>A0A0F3GVZ9_9BACT</name>
<dbReference type="Gene3D" id="3.30.70.3270">
    <property type="match status" value="1"/>
</dbReference>
<dbReference type="InterPro" id="IPR023753">
    <property type="entry name" value="FAD/NAD-binding_dom"/>
</dbReference>
<evidence type="ECO:0000256" key="3">
    <source>
        <dbReference type="ARBA" id="ARBA00023014"/>
    </source>
</evidence>
<keyword evidence="2" id="KW-0408">Iron</keyword>
<evidence type="ECO:0000256" key="2">
    <source>
        <dbReference type="ARBA" id="ARBA00023004"/>
    </source>
</evidence>
<dbReference type="SUPFAM" id="SSF54862">
    <property type="entry name" value="4Fe-4S ferredoxins"/>
    <property type="match status" value="1"/>
</dbReference>
<dbReference type="GO" id="GO:0046872">
    <property type="term" value="F:metal ion binding"/>
    <property type="evidence" value="ECO:0007669"/>
    <property type="project" value="UniProtKB-KW"/>
</dbReference>
<dbReference type="GO" id="GO:0051536">
    <property type="term" value="F:iron-sulfur cluster binding"/>
    <property type="evidence" value="ECO:0007669"/>
    <property type="project" value="UniProtKB-KW"/>
</dbReference>
<dbReference type="InterPro" id="IPR017896">
    <property type="entry name" value="4Fe4S_Fe-S-bd"/>
</dbReference>
<accession>A0A0F3GVZ9</accession>
<dbReference type="SUPFAM" id="SSF51971">
    <property type="entry name" value="Nucleotide-binding domain"/>
    <property type="match status" value="1"/>
</dbReference>
<dbReference type="InterPro" id="IPR028261">
    <property type="entry name" value="DPD_II"/>
</dbReference>
<dbReference type="Pfam" id="PF14691">
    <property type="entry name" value="Fer4_20"/>
    <property type="match status" value="1"/>
</dbReference>
<evidence type="ECO:0000313" key="6">
    <source>
        <dbReference type="Proteomes" id="UP000033423"/>
    </source>
</evidence>
<dbReference type="PANTHER" id="PTHR42783">
    <property type="entry name" value="GLUTAMATE SYNTHASE [NADPH] SMALL CHAIN"/>
    <property type="match status" value="1"/>
</dbReference>
<reference evidence="5 6" key="1">
    <citation type="submission" date="2015-02" db="EMBL/GenBank/DDBJ databases">
        <title>Single-cell genomics of uncultivated deep-branching MTB reveals a conserved set of magnetosome genes.</title>
        <authorList>
            <person name="Kolinko S."/>
            <person name="Richter M."/>
            <person name="Glockner F.O."/>
            <person name="Brachmann A."/>
            <person name="Schuler D."/>
        </authorList>
    </citation>
    <scope>NUCLEOTIDE SEQUENCE [LARGE SCALE GENOMIC DNA]</scope>
    <source>
        <strain evidence="5">TM-1</strain>
    </source>
</reference>
<evidence type="ECO:0000259" key="4">
    <source>
        <dbReference type="PROSITE" id="PS51379"/>
    </source>
</evidence>
<protein>
    <submittedName>
        <fullName evidence="5">NADPH-dependent glutamate synthase beta chain-like oxidoreductase</fullName>
    </submittedName>
</protein>